<name>A0AAN7KCL6_TRANT</name>
<sequence>MTHLYEPEVHALHILYLYFQICNKDGIISQGKPSTRGPDLRRGPEQRTASATHKTTLRSRKADGLDMRTI</sequence>
<reference evidence="2 3" key="1">
    <citation type="journal article" date="2023" name="Hortic Res">
        <title>Pangenome of water caltrop reveals structural variations and asymmetric subgenome divergence after allopolyploidization.</title>
        <authorList>
            <person name="Zhang X."/>
            <person name="Chen Y."/>
            <person name="Wang L."/>
            <person name="Yuan Y."/>
            <person name="Fang M."/>
            <person name="Shi L."/>
            <person name="Lu R."/>
            <person name="Comes H.P."/>
            <person name="Ma Y."/>
            <person name="Chen Y."/>
            <person name="Huang G."/>
            <person name="Zhou Y."/>
            <person name="Zheng Z."/>
            <person name="Qiu Y."/>
        </authorList>
    </citation>
    <scope>NUCLEOTIDE SEQUENCE [LARGE SCALE GENOMIC DNA]</scope>
    <source>
        <strain evidence="2">F231</strain>
    </source>
</reference>
<keyword evidence="3" id="KW-1185">Reference proteome</keyword>
<evidence type="ECO:0000313" key="2">
    <source>
        <dbReference type="EMBL" id="KAK4764664.1"/>
    </source>
</evidence>
<evidence type="ECO:0000313" key="3">
    <source>
        <dbReference type="Proteomes" id="UP001346149"/>
    </source>
</evidence>
<protein>
    <submittedName>
        <fullName evidence="2">Uncharacterized protein</fullName>
    </submittedName>
</protein>
<feature type="region of interest" description="Disordered" evidence="1">
    <location>
        <begin position="30"/>
        <end position="70"/>
    </location>
</feature>
<gene>
    <name evidence="2" type="ORF">SAY86_025754</name>
</gene>
<dbReference type="Proteomes" id="UP001346149">
    <property type="component" value="Unassembled WGS sequence"/>
</dbReference>
<accession>A0AAN7KCL6</accession>
<dbReference type="AlphaFoldDB" id="A0AAN7KCL6"/>
<organism evidence="2 3">
    <name type="scientific">Trapa natans</name>
    <name type="common">Water chestnut</name>
    <dbReference type="NCBI Taxonomy" id="22666"/>
    <lineage>
        <taxon>Eukaryota</taxon>
        <taxon>Viridiplantae</taxon>
        <taxon>Streptophyta</taxon>
        <taxon>Embryophyta</taxon>
        <taxon>Tracheophyta</taxon>
        <taxon>Spermatophyta</taxon>
        <taxon>Magnoliopsida</taxon>
        <taxon>eudicotyledons</taxon>
        <taxon>Gunneridae</taxon>
        <taxon>Pentapetalae</taxon>
        <taxon>rosids</taxon>
        <taxon>malvids</taxon>
        <taxon>Myrtales</taxon>
        <taxon>Lythraceae</taxon>
        <taxon>Trapa</taxon>
    </lineage>
</organism>
<evidence type="ECO:0000256" key="1">
    <source>
        <dbReference type="SAM" id="MobiDB-lite"/>
    </source>
</evidence>
<feature type="compositionally biased region" description="Basic and acidic residues" evidence="1">
    <location>
        <begin position="60"/>
        <end position="70"/>
    </location>
</feature>
<comment type="caution">
    <text evidence="2">The sequence shown here is derived from an EMBL/GenBank/DDBJ whole genome shotgun (WGS) entry which is preliminary data.</text>
</comment>
<dbReference type="EMBL" id="JAXQNO010000023">
    <property type="protein sequence ID" value="KAK4764664.1"/>
    <property type="molecule type" value="Genomic_DNA"/>
</dbReference>
<proteinExistence type="predicted"/>